<sequence>MSNELLTVDPIDLQFAFELKKQISCSLYLANKTDNYVAFKVKTTNPKKYCVRPNTGVVLPRSSSEVLVTMQAQKEAPADMQCKDKFLLQCVVTSPGVTAKDVTPEMFSKQTGLRVEETKLRVVYVAPPRPPSPVREGSEEGSSPRASVSDNGTASDFTPAPRFSADRVEAQDNSSEARALITRLTDEKNSALQLNNRLQQDLDQLKRESKRSQSGGIPLMYVLLIGIISLILGYIMKRT</sequence>
<dbReference type="Proteomes" id="UP001558713">
    <property type="component" value="Unassembled WGS sequence"/>
</dbReference>
<dbReference type="SUPFAM" id="SSF49354">
    <property type="entry name" value="PapD-like"/>
    <property type="match status" value="1"/>
</dbReference>
<comment type="caution">
    <text evidence="6">The sequence shown here is derived from an EMBL/GenBank/DDBJ whole genome shotgun (WGS) entry which is preliminary data.</text>
</comment>
<dbReference type="PIRSF" id="PIRSF019693">
    <property type="entry name" value="VAMP-associated"/>
    <property type="match status" value="1"/>
</dbReference>
<keyword evidence="4" id="KW-0812">Transmembrane</keyword>
<dbReference type="FunFam" id="2.60.40.10:FF:000813">
    <property type="entry name" value="Vesicle-associated protein 1-1"/>
    <property type="match status" value="1"/>
</dbReference>
<feature type="region of interest" description="Disordered" evidence="3">
    <location>
        <begin position="124"/>
        <end position="171"/>
    </location>
</feature>
<dbReference type="InterPro" id="IPR008962">
    <property type="entry name" value="PapD-like_sf"/>
</dbReference>
<dbReference type="GO" id="GO:0005783">
    <property type="term" value="C:endoplasmic reticulum"/>
    <property type="evidence" value="ECO:0007669"/>
    <property type="project" value="UniProtKB-ARBA"/>
</dbReference>
<keyword evidence="4" id="KW-0472">Membrane</keyword>
<evidence type="ECO:0000313" key="6">
    <source>
        <dbReference type="EMBL" id="KAL1207389.1"/>
    </source>
</evidence>
<dbReference type="Pfam" id="PF00635">
    <property type="entry name" value="Motile_Sperm"/>
    <property type="match status" value="1"/>
</dbReference>
<feature type="domain" description="MSP" evidence="5">
    <location>
        <begin position="5"/>
        <end position="125"/>
    </location>
</feature>
<dbReference type="PANTHER" id="PTHR10809">
    <property type="entry name" value="VESICLE-ASSOCIATED MEMBRANE PROTEIN-ASSOCIATED PROTEIN"/>
    <property type="match status" value="1"/>
</dbReference>
<dbReference type="EMBL" id="JBANAX010000477">
    <property type="protein sequence ID" value="KAL1207389.1"/>
    <property type="molecule type" value="Genomic_DNA"/>
</dbReference>
<feature type="transmembrane region" description="Helical" evidence="4">
    <location>
        <begin position="216"/>
        <end position="236"/>
    </location>
</feature>
<dbReference type="InterPro" id="IPR013783">
    <property type="entry name" value="Ig-like_fold"/>
</dbReference>
<dbReference type="Gene3D" id="2.60.40.10">
    <property type="entry name" value="Immunoglobulins"/>
    <property type="match status" value="1"/>
</dbReference>
<dbReference type="InterPro" id="IPR016763">
    <property type="entry name" value="VAP"/>
</dbReference>
<reference evidence="6 7" key="1">
    <citation type="submission" date="2024-04" db="EMBL/GenBank/DDBJ databases">
        <title>Genome assembly C_amara_ONT_v2.</title>
        <authorList>
            <person name="Yant L."/>
            <person name="Moore C."/>
            <person name="Slenker M."/>
        </authorList>
    </citation>
    <scope>NUCLEOTIDE SEQUENCE [LARGE SCALE GENOMIC DNA]</scope>
    <source>
        <tissue evidence="6">Leaf</tissue>
    </source>
</reference>
<evidence type="ECO:0000256" key="1">
    <source>
        <dbReference type="ARBA" id="ARBA00008932"/>
    </source>
</evidence>
<name>A0ABD1AT33_CARAN</name>
<dbReference type="PROSITE" id="PS50202">
    <property type="entry name" value="MSP"/>
    <property type="match status" value="1"/>
</dbReference>
<gene>
    <name evidence="6" type="ORF">V5N11_032429</name>
</gene>
<proteinExistence type="inferred from homology"/>
<evidence type="ECO:0000256" key="2">
    <source>
        <dbReference type="SAM" id="Coils"/>
    </source>
</evidence>
<keyword evidence="7" id="KW-1185">Reference proteome</keyword>
<comment type="similarity">
    <text evidence="1">Belongs to the VAMP-associated protein (VAP) (TC 9.B.17) family.</text>
</comment>
<dbReference type="AlphaFoldDB" id="A0ABD1AT33"/>
<keyword evidence="4" id="KW-1133">Transmembrane helix</keyword>
<feature type="compositionally biased region" description="Polar residues" evidence="3">
    <location>
        <begin position="140"/>
        <end position="156"/>
    </location>
</feature>
<evidence type="ECO:0000313" key="7">
    <source>
        <dbReference type="Proteomes" id="UP001558713"/>
    </source>
</evidence>
<protein>
    <submittedName>
        <fullName evidence="6">Vesicle-associated protein 1-2</fullName>
    </submittedName>
</protein>
<accession>A0ABD1AT33</accession>
<organism evidence="6 7">
    <name type="scientific">Cardamine amara subsp. amara</name>
    <dbReference type="NCBI Taxonomy" id="228776"/>
    <lineage>
        <taxon>Eukaryota</taxon>
        <taxon>Viridiplantae</taxon>
        <taxon>Streptophyta</taxon>
        <taxon>Embryophyta</taxon>
        <taxon>Tracheophyta</taxon>
        <taxon>Spermatophyta</taxon>
        <taxon>Magnoliopsida</taxon>
        <taxon>eudicotyledons</taxon>
        <taxon>Gunneridae</taxon>
        <taxon>Pentapetalae</taxon>
        <taxon>rosids</taxon>
        <taxon>malvids</taxon>
        <taxon>Brassicales</taxon>
        <taxon>Brassicaceae</taxon>
        <taxon>Cardamineae</taxon>
        <taxon>Cardamine</taxon>
    </lineage>
</organism>
<evidence type="ECO:0000259" key="5">
    <source>
        <dbReference type="PROSITE" id="PS50202"/>
    </source>
</evidence>
<feature type="coiled-coil region" evidence="2">
    <location>
        <begin position="181"/>
        <end position="215"/>
    </location>
</feature>
<keyword evidence="2" id="KW-0175">Coiled coil</keyword>
<dbReference type="PANTHER" id="PTHR10809:SF119">
    <property type="entry name" value="VESICLE-ASSOCIATED PROTEIN 1-2-RELATED"/>
    <property type="match status" value="1"/>
</dbReference>
<evidence type="ECO:0000256" key="3">
    <source>
        <dbReference type="SAM" id="MobiDB-lite"/>
    </source>
</evidence>
<evidence type="ECO:0000256" key="4">
    <source>
        <dbReference type="SAM" id="Phobius"/>
    </source>
</evidence>
<dbReference type="InterPro" id="IPR000535">
    <property type="entry name" value="MSP_dom"/>
</dbReference>